<feature type="region of interest" description="Disordered" evidence="1">
    <location>
        <begin position="432"/>
        <end position="456"/>
    </location>
</feature>
<organism evidence="2 3">
    <name type="scientific">Metschnikowia aff. pulcherrima</name>
    <dbReference type="NCBI Taxonomy" id="2163413"/>
    <lineage>
        <taxon>Eukaryota</taxon>
        <taxon>Fungi</taxon>
        <taxon>Dikarya</taxon>
        <taxon>Ascomycota</taxon>
        <taxon>Saccharomycotina</taxon>
        <taxon>Pichiomycetes</taxon>
        <taxon>Metschnikowiaceae</taxon>
        <taxon>Metschnikowia</taxon>
    </lineage>
</organism>
<reference evidence="3" key="1">
    <citation type="submission" date="2019-03" db="EMBL/GenBank/DDBJ databases">
        <title>Snf2 controls pulcherriminic acid biosynthesis and connects pigmentation and antifungal activity of the yeast Metschnikowia pulcherrima.</title>
        <authorList>
            <person name="Gore-Lloyd D."/>
            <person name="Sumann I."/>
            <person name="Brachmann A.O."/>
            <person name="Schneeberger K."/>
            <person name="Ortiz-Merino R.A."/>
            <person name="Moreno-Beltran M."/>
            <person name="Schlaefli M."/>
            <person name="Kirner P."/>
            <person name="Santos Kron A."/>
            <person name="Wolfe K.H."/>
            <person name="Piel J."/>
            <person name="Ahrens C.H."/>
            <person name="Henk D."/>
            <person name="Freimoser F.M."/>
        </authorList>
    </citation>
    <scope>NUCLEOTIDE SEQUENCE [LARGE SCALE GENOMIC DNA]</scope>
    <source>
        <strain evidence="3">APC 1.2</strain>
    </source>
</reference>
<evidence type="ECO:0000313" key="2">
    <source>
        <dbReference type="EMBL" id="QBM89306.1"/>
    </source>
</evidence>
<keyword evidence="3" id="KW-1185">Reference proteome</keyword>
<dbReference type="InterPro" id="IPR021109">
    <property type="entry name" value="Peptidase_aspartic_dom_sf"/>
</dbReference>
<evidence type="ECO:0000313" key="3">
    <source>
        <dbReference type="Proteomes" id="UP000292447"/>
    </source>
</evidence>
<name>A0A4P6XSF0_9ASCO</name>
<gene>
    <name evidence="2" type="ORF">METSCH_D03750</name>
</gene>
<feature type="compositionally biased region" description="Polar residues" evidence="1">
    <location>
        <begin position="435"/>
        <end position="449"/>
    </location>
</feature>
<dbReference type="Proteomes" id="UP000292447">
    <property type="component" value="Chromosome IV"/>
</dbReference>
<sequence length="626" mass="70754">MSNYIIPRESFRNKVLIGTVLALISFPRAYSTLNDMLYPLCMAICQAVLIGCGMLPSSLESPLYAHKAAGPVSPYYVLLLKELALQEQVLELKLTSLLHFSWVTFLQILRATGVVHNTLYVFQKAVQVTASESYRLAITFYEVLQVLSLTWYMSRTIYSCTFEALWAAQPSSERAPKTRGHFGQSRFLDNKLIMTGMGDHFEPITTGVTFFPTAVGDLCKTAISSGLWLVWSALGMLGLQGKTRRFLDIDLKPYELSDINFRSRLYLVASLAPHLRRARYYNGARLHRAILQALAGKEWPERSKFETCRTKMKTFKHGFEFLAWFLEWDLPKEVVSQATEDSVLVALNLPKATSYDAACGIFHALNSLPYLYFDFPRVFNMLVTEGALSHPPIAHALIDHYTQYPSYFQFIKALDRKWWQISQLVEGRPARRANRTSFQGPSARTTTGPRSEVAERSPALEADNALFKSSNRSLIFLQPLNFATFSFWHLTGEMSFISEDLVTHLGLLPILTGYTFELQAGGTDRIHIVEQIVKLDFQVPGVTGAFSHEFVVFKYPVAPITLGEDFFVKYNFGYDGGVRRMSDSTVIPIVSNVVLAKRAQTDPVLDYSADVGTCPSYRVLNRRRVM</sequence>
<dbReference type="Gene3D" id="2.40.70.10">
    <property type="entry name" value="Acid Proteases"/>
    <property type="match status" value="1"/>
</dbReference>
<dbReference type="AlphaFoldDB" id="A0A4P6XSF0"/>
<accession>A0A4P6XSF0</accession>
<dbReference type="CDD" id="cd00303">
    <property type="entry name" value="retropepsin_like"/>
    <property type="match status" value="1"/>
</dbReference>
<evidence type="ECO:0000256" key="1">
    <source>
        <dbReference type="SAM" id="MobiDB-lite"/>
    </source>
</evidence>
<dbReference type="EMBL" id="CP034459">
    <property type="protein sequence ID" value="QBM89306.1"/>
    <property type="molecule type" value="Genomic_DNA"/>
</dbReference>
<proteinExistence type="predicted"/>
<protein>
    <submittedName>
        <fullName evidence="2">Uncharacterized protein</fullName>
    </submittedName>
</protein>